<proteinExistence type="predicted"/>
<protein>
    <submittedName>
        <fullName evidence="1">Uncharacterized protein</fullName>
    </submittedName>
</protein>
<sequence length="180" mass="20963">MSFTRFRDDPYRIKKQLEETTYTGRYMLNTPGQGVDLPFVQDPQLRLQKWGANLRHNTINLESDLLGLTRPLNRDLVNKNNHHLQSASSSSINYRESAPFVDETRSTHPAWKYRDLEQMRWEEPILNPQANLEKKFPNNLQSRILEKDNFKPKVPVVQNSNPFYLTGSSICTNGKIDKCV</sequence>
<dbReference type="AlphaFoldDB" id="A0A6C0IKI4"/>
<organism evidence="1">
    <name type="scientific">viral metagenome</name>
    <dbReference type="NCBI Taxonomy" id="1070528"/>
    <lineage>
        <taxon>unclassified sequences</taxon>
        <taxon>metagenomes</taxon>
        <taxon>organismal metagenomes</taxon>
    </lineage>
</organism>
<name>A0A6C0IKI4_9ZZZZ</name>
<evidence type="ECO:0000313" key="1">
    <source>
        <dbReference type="EMBL" id="QHT92995.1"/>
    </source>
</evidence>
<accession>A0A6C0IKI4</accession>
<dbReference type="EMBL" id="MN740199">
    <property type="protein sequence ID" value="QHT92995.1"/>
    <property type="molecule type" value="Genomic_DNA"/>
</dbReference>
<reference evidence="1" key="1">
    <citation type="journal article" date="2020" name="Nature">
        <title>Giant virus diversity and host interactions through global metagenomics.</title>
        <authorList>
            <person name="Schulz F."/>
            <person name="Roux S."/>
            <person name="Paez-Espino D."/>
            <person name="Jungbluth S."/>
            <person name="Walsh D.A."/>
            <person name="Denef V.J."/>
            <person name="McMahon K.D."/>
            <person name="Konstantinidis K.T."/>
            <person name="Eloe-Fadrosh E.A."/>
            <person name="Kyrpides N.C."/>
            <person name="Woyke T."/>
        </authorList>
    </citation>
    <scope>NUCLEOTIDE SEQUENCE</scope>
    <source>
        <strain evidence="1">GVMAG-M-3300023210-19</strain>
    </source>
</reference>